<keyword evidence="1" id="KW-0472">Membrane</keyword>
<feature type="transmembrane region" description="Helical" evidence="1">
    <location>
        <begin position="12"/>
        <end position="33"/>
    </location>
</feature>
<feature type="transmembrane region" description="Helical" evidence="1">
    <location>
        <begin position="53"/>
        <end position="71"/>
    </location>
</feature>
<keyword evidence="1" id="KW-0812">Transmembrane</keyword>
<evidence type="ECO:0000313" key="2">
    <source>
        <dbReference type="EMBL" id="OHA15365.1"/>
    </source>
</evidence>
<evidence type="ECO:0000313" key="3">
    <source>
        <dbReference type="Proteomes" id="UP000178116"/>
    </source>
</evidence>
<comment type="caution">
    <text evidence="2">The sequence shown here is derived from an EMBL/GenBank/DDBJ whole genome shotgun (WGS) entry which is preliminary data.</text>
</comment>
<proteinExistence type="predicted"/>
<accession>A0A1G2LUP2</accession>
<dbReference type="Proteomes" id="UP000178116">
    <property type="component" value="Unassembled WGS sequence"/>
</dbReference>
<name>A0A1G2LUP2_9BACT</name>
<dbReference type="EMBL" id="MHRA01000023">
    <property type="protein sequence ID" value="OHA15365.1"/>
    <property type="molecule type" value="Genomic_DNA"/>
</dbReference>
<gene>
    <name evidence="2" type="ORF">A3A10_01425</name>
</gene>
<sequence>MAFAILSLSAAFLPWPVVLFLAVFFIALFSWFWEAIIIGFLLASFYGLSGGESGFLPAFFVLSFGVALFIEEYFKVVLERKKILSFGVIIASGGISVFLLWLLFELTLYK</sequence>
<keyword evidence="1" id="KW-1133">Transmembrane helix</keyword>
<evidence type="ECO:0000256" key="1">
    <source>
        <dbReference type="SAM" id="Phobius"/>
    </source>
</evidence>
<protein>
    <submittedName>
        <fullName evidence="2">Uncharacterized protein</fullName>
    </submittedName>
</protein>
<dbReference type="AlphaFoldDB" id="A0A1G2LUP2"/>
<reference evidence="2 3" key="1">
    <citation type="journal article" date="2016" name="Nat. Commun.">
        <title>Thousands of microbial genomes shed light on interconnected biogeochemical processes in an aquifer system.</title>
        <authorList>
            <person name="Anantharaman K."/>
            <person name="Brown C.T."/>
            <person name="Hug L.A."/>
            <person name="Sharon I."/>
            <person name="Castelle C.J."/>
            <person name="Probst A.J."/>
            <person name="Thomas B.C."/>
            <person name="Singh A."/>
            <person name="Wilkins M.J."/>
            <person name="Karaoz U."/>
            <person name="Brodie E.L."/>
            <person name="Williams K.H."/>
            <person name="Hubbard S.S."/>
            <person name="Banfield J.F."/>
        </authorList>
    </citation>
    <scope>NUCLEOTIDE SEQUENCE [LARGE SCALE GENOMIC DNA]</scope>
</reference>
<organism evidence="2 3">
    <name type="scientific">Candidatus Tagabacteria bacterium RIFCSPLOWO2_01_FULL_42_9</name>
    <dbReference type="NCBI Taxonomy" id="1802296"/>
    <lineage>
        <taxon>Bacteria</taxon>
        <taxon>Candidatus Tagaibacteriota</taxon>
    </lineage>
</organism>
<feature type="transmembrane region" description="Helical" evidence="1">
    <location>
        <begin position="83"/>
        <end position="104"/>
    </location>
</feature>